<dbReference type="Proteomes" id="UP000070578">
    <property type="component" value="Unassembled WGS sequence"/>
</dbReference>
<comment type="caution">
    <text evidence="1">The sequence shown here is derived from an EMBL/GenBank/DDBJ whole genome shotgun (WGS) entry which is preliminary data.</text>
</comment>
<evidence type="ECO:0000313" key="1">
    <source>
        <dbReference type="EMBL" id="KXS31865.1"/>
    </source>
</evidence>
<dbReference type="EMBL" id="LSLI01000052">
    <property type="protein sequence ID" value="KXS31865.1"/>
    <property type="molecule type" value="Genomic_DNA"/>
</dbReference>
<name>A0A139BSY6_9PROT</name>
<reference evidence="1 2" key="2">
    <citation type="submission" date="2016-03" db="EMBL/GenBank/DDBJ databases">
        <title>New uncultured bacterium of the family Gallionellaceae from acid mine drainage: description and reconstruction of genome based on metagenomic analysis of microbial community.</title>
        <authorList>
            <person name="Kadnikov V."/>
            <person name="Ivasenko D."/>
            <person name="Beletsky A."/>
            <person name="Mardanov A."/>
            <person name="Danilova E."/>
            <person name="Pimenov N."/>
            <person name="Karnachuk O."/>
            <person name="Ravin N."/>
        </authorList>
    </citation>
    <scope>NUCLEOTIDE SEQUENCE [LARGE SCALE GENOMIC DNA]</scope>
    <source>
        <strain evidence="1">ShG14-8</strain>
    </source>
</reference>
<reference evidence="1 2" key="1">
    <citation type="submission" date="2016-02" db="EMBL/GenBank/DDBJ databases">
        <authorList>
            <person name="Wen L."/>
            <person name="He K."/>
            <person name="Yang H."/>
        </authorList>
    </citation>
    <scope>NUCLEOTIDE SEQUENCE [LARGE SCALE GENOMIC DNA]</scope>
    <source>
        <strain evidence="1">ShG14-8</strain>
    </source>
</reference>
<sequence length="50" mass="5635">MVSFDTSSVSCEEYSASSRDDIALVFVRNLVMQDPHMIASIKHHHIDSDI</sequence>
<proteinExistence type="predicted"/>
<protein>
    <submittedName>
        <fullName evidence="1">Uncharacterized protein</fullName>
    </submittedName>
</protein>
<dbReference type="AlphaFoldDB" id="A0A139BSY6"/>
<organism evidence="1 2">
    <name type="scientific">Candidatus Gallionella acididurans</name>
    <dbReference type="NCBI Taxonomy" id="1796491"/>
    <lineage>
        <taxon>Bacteria</taxon>
        <taxon>Pseudomonadati</taxon>
        <taxon>Pseudomonadota</taxon>
        <taxon>Betaproteobacteria</taxon>
        <taxon>Nitrosomonadales</taxon>
        <taxon>Gallionellaceae</taxon>
        <taxon>Gallionella</taxon>
    </lineage>
</organism>
<accession>A0A139BSY6</accession>
<evidence type="ECO:0000313" key="2">
    <source>
        <dbReference type="Proteomes" id="UP000070578"/>
    </source>
</evidence>
<gene>
    <name evidence="1" type="ORF">AWT59_1997</name>
</gene>